<dbReference type="InterPro" id="IPR006680">
    <property type="entry name" value="Amidohydro-rel"/>
</dbReference>
<dbReference type="SUPFAM" id="SSF51338">
    <property type="entry name" value="Composite domain of metallo-dependent hydrolases"/>
    <property type="match status" value="1"/>
</dbReference>
<sequence>MKLRRTDLATISFIVLSFGGCTSEPSGSVTPTTPGLKAFIGARIIIDGSRVVDSGVIIVQDGRITEVGEAETVTVPADAERVDLTGRVVVPGLINTHGHVGATRGLESSQDLYTRDNLLRQLDLYARYGVTTVFSLGNDDKIGLDLRDEQHASPLSRARLFVAGPVLNPSTPEQARIAVDEVADMGVDIVKIRVDDNLGSTTKMPEAVYRAVIDQAHERGLRVAAHLFYLDDAKTLVKAGVDFLAHSIRDVDVDQELINLMVEQNICLTPTLLREVSTFVYESRPNFFDDPFFLQHVDPDVLTQLEDPERQVQVQNSSSAQQYKAALDIAMRNVKALADGGVRIAFGTDTGPVGRFQGYFEQLELERMVDAGLTAEQVLVTATRDAAACMQTEDVGTLEAGKWADLLVLSADPLDDILNTRAIESVWIAGNQIPTLN</sequence>
<evidence type="ECO:0000313" key="2">
    <source>
        <dbReference type="EMBL" id="SUZ48730.1"/>
    </source>
</evidence>
<dbReference type="PANTHER" id="PTHR43135:SF3">
    <property type="entry name" value="ALPHA-D-RIBOSE 1-METHYLPHOSPHONATE 5-TRIPHOSPHATE DIPHOSPHATASE"/>
    <property type="match status" value="1"/>
</dbReference>
<proteinExistence type="predicted"/>
<dbReference type="Pfam" id="PF01979">
    <property type="entry name" value="Amidohydro_1"/>
    <property type="match status" value="1"/>
</dbReference>
<dbReference type="Gene3D" id="3.20.20.140">
    <property type="entry name" value="Metal-dependent hydrolases"/>
    <property type="match status" value="3"/>
</dbReference>
<name>A0A381N283_9ZZZZ</name>
<dbReference type="PROSITE" id="PS51257">
    <property type="entry name" value="PROKAR_LIPOPROTEIN"/>
    <property type="match status" value="1"/>
</dbReference>
<dbReference type="InterPro" id="IPR032466">
    <property type="entry name" value="Metal_Hydrolase"/>
</dbReference>
<dbReference type="AlphaFoldDB" id="A0A381N283"/>
<dbReference type="EMBL" id="UINC01000083">
    <property type="protein sequence ID" value="SUZ48730.1"/>
    <property type="molecule type" value="Genomic_DNA"/>
</dbReference>
<protein>
    <recommendedName>
        <fullName evidence="1">Amidohydrolase-related domain-containing protein</fullName>
    </recommendedName>
</protein>
<dbReference type="PANTHER" id="PTHR43135">
    <property type="entry name" value="ALPHA-D-RIBOSE 1-METHYLPHOSPHONATE 5-TRIPHOSPHATE DIPHOSPHATASE"/>
    <property type="match status" value="1"/>
</dbReference>
<dbReference type="SUPFAM" id="SSF51556">
    <property type="entry name" value="Metallo-dependent hydrolases"/>
    <property type="match status" value="1"/>
</dbReference>
<accession>A0A381N283</accession>
<organism evidence="2">
    <name type="scientific">marine metagenome</name>
    <dbReference type="NCBI Taxonomy" id="408172"/>
    <lineage>
        <taxon>unclassified sequences</taxon>
        <taxon>metagenomes</taxon>
        <taxon>ecological metagenomes</taxon>
    </lineage>
</organism>
<dbReference type="InterPro" id="IPR011059">
    <property type="entry name" value="Metal-dep_hydrolase_composite"/>
</dbReference>
<gene>
    <name evidence="2" type="ORF">METZ01_LOCUS1584</name>
</gene>
<feature type="domain" description="Amidohydrolase-related" evidence="1">
    <location>
        <begin position="88"/>
        <end position="432"/>
    </location>
</feature>
<reference evidence="2" key="1">
    <citation type="submission" date="2018-05" db="EMBL/GenBank/DDBJ databases">
        <authorList>
            <person name="Lanie J.A."/>
            <person name="Ng W.-L."/>
            <person name="Kazmierczak K.M."/>
            <person name="Andrzejewski T.M."/>
            <person name="Davidsen T.M."/>
            <person name="Wayne K.J."/>
            <person name="Tettelin H."/>
            <person name="Glass J.I."/>
            <person name="Rusch D."/>
            <person name="Podicherti R."/>
            <person name="Tsui H.-C.T."/>
            <person name="Winkler M.E."/>
        </authorList>
    </citation>
    <scope>NUCLEOTIDE SEQUENCE</scope>
</reference>
<dbReference type="Gene3D" id="2.30.40.10">
    <property type="entry name" value="Urease, subunit C, domain 1"/>
    <property type="match status" value="2"/>
</dbReference>
<dbReference type="GO" id="GO:0016810">
    <property type="term" value="F:hydrolase activity, acting on carbon-nitrogen (but not peptide) bonds"/>
    <property type="evidence" value="ECO:0007669"/>
    <property type="project" value="InterPro"/>
</dbReference>
<evidence type="ECO:0000259" key="1">
    <source>
        <dbReference type="Pfam" id="PF01979"/>
    </source>
</evidence>
<dbReference type="InterPro" id="IPR051781">
    <property type="entry name" value="Metallo-dep_Hydrolase"/>
</dbReference>